<evidence type="ECO:0000313" key="2">
    <source>
        <dbReference type="Proteomes" id="UP000591131"/>
    </source>
</evidence>
<dbReference type="Proteomes" id="UP000591131">
    <property type="component" value="Unassembled WGS sequence"/>
</dbReference>
<protein>
    <submittedName>
        <fullName evidence="1">Uncharacterized protein</fullName>
    </submittedName>
</protein>
<comment type="caution">
    <text evidence="1">The sequence shown here is derived from an EMBL/GenBank/DDBJ whole genome shotgun (WGS) entry which is preliminary data.</text>
</comment>
<accession>A0A7J6MMC7</accession>
<sequence>MSGCNLQLHNVYSWKNARLPEMQGHDTGQGAYALLVLCPPDSTQAVPTASPNWYPWSLAKELRKLYYRLEDHASHPLVEDIYLQADPFKMLHLRCNIVLFARCRPYVILTTQHNEAGKNEDPRYGAADAYYDAGRRRGSCRIQQSRGVCRAVTFHSDGRSARAEYIATALMAGVAQLSAPALVLLFKDRRHRDLFLRCRRNPAAGSIKPGRPVR</sequence>
<keyword evidence="2" id="KW-1185">Reference proteome</keyword>
<dbReference type="EMBL" id="JAAPAO010000100">
    <property type="protein sequence ID" value="KAF4672749.1"/>
    <property type="molecule type" value="Genomic_DNA"/>
</dbReference>
<gene>
    <name evidence="1" type="ORF">FOL47_000153</name>
</gene>
<organism evidence="1 2">
    <name type="scientific">Perkinsus chesapeaki</name>
    <name type="common">Clam parasite</name>
    <name type="synonym">Perkinsus andrewsi</name>
    <dbReference type="NCBI Taxonomy" id="330153"/>
    <lineage>
        <taxon>Eukaryota</taxon>
        <taxon>Sar</taxon>
        <taxon>Alveolata</taxon>
        <taxon>Perkinsozoa</taxon>
        <taxon>Perkinsea</taxon>
        <taxon>Perkinsida</taxon>
        <taxon>Perkinsidae</taxon>
        <taxon>Perkinsus</taxon>
    </lineage>
</organism>
<dbReference type="AlphaFoldDB" id="A0A7J6MMC7"/>
<reference evidence="1 2" key="1">
    <citation type="submission" date="2020-04" db="EMBL/GenBank/DDBJ databases">
        <title>Perkinsus chesapeaki whole genome sequence.</title>
        <authorList>
            <person name="Bogema D.R."/>
        </authorList>
    </citation>
    <scope>NUCLEOTIDE SEQUENCE [LARGE SCALE GENOMIC DNA]</scope>
    <source>
        <strain evidence="1">ATCC PRA-425</strain>
    </source>
</reference>
<proteinExistence type="predicted"/>
<name>A0A7J6MMC7_PERCH</name>
<evidence type="ECO:0000313" key="1">
    <source>
        <dbReference type="EMBL" id="KAF4672749.1"/>
    </source>
</evidence>